<evidence type="ECO:0000259" key="2">
    <source>
        <dbReference type="Pfam" id="PF07885"/>
    </source>
</evidence>
<keyword evidence="3" id="KW-0406">Ion transport</keyword>
<keyword evidence="1" id="KW-0812">Transmembrane</keyword>
<feature type="transmembrane region" description="Helical" evidence="1">
    <location>
        <begin position="24"/>
        <end position="44"/>
    </location>
</feature>
<name>A0ABS9VNM9_9SPHN</name>
<feature type="transmembrane region" description="Helical" evidence="1">
    <location>
        <begin position="170"/>
        <end position="187"/>
    </location>
</feature>
<evidence type="ECO:0000256" key="1">
    <source>
        <dbReference type="SAM" id="Phobius"/>
    </source>
</evidence>
<dbReference type="EMBL" id="JAKZHW010000001">
    <property type="protein sequence ID" value="MCH8616588.1"/>
    <property type="molecule type" value="Genomic_DNA"/>
</dbReference>
<dbReference type="Proteomes" id="UP001203058">
    <property type="component" value="Unassembled WGS sequence"/>
</dbReference>
<gene>
    <name evidence="3" type="ORF">LZ016_10810</name>
</gene>
<feature type="transmembrane region" description="Helical" evidence="1">
    <location>
        <begin position="101"/>
        <end position="121"/>
    </location>
</feature>
<feature type="transmembrane region" description="Helical" evidence="1">
    <location>
        <begin position="50"/>
        <end position="66"/>
    </location>
</feature>
<evidence type="ECO:0000313" key="4">
    <source>
        <dbReference type="Proteomes" id="UP001203058"/>
    </source>
</evidence>
<keyword evidence="3" id="KW-0407">Ion channel</keyword>
<accession>A0ABS9VNM9</accession>
<keyword evidence="1" id="KW-0472">Membrane</keyword>
<dbReference type="RefSeq" id="WP_241447381.1">
    <property type="nucleotide sequence ID" value="NZ_JAKZHW010000001.1"/>
</dbReference>
<dbReference type="Gene3D" id="1.10.287.70">
    <property type="match status" value="1"/>
</dbReference>
<proteinExistence type="predicted"/>
<keyword evidence="3" id="KW-0813">Transport</keyword>
<organism evidence="3 4">
    <name type="scientific">Sphingomonas telluris</name>
    <dbReference type="NCBI Taxonomy" id="2907998"/>
    <lineage>
        <taxon>Bacteria</taxon>
        <taxon>Pseudomonadati</taxon>
        <taxon>Pseudomonadota</taxon>
        <taxon>Alphaproteobacteria</taxon>
        <taxon>Sphingomonadales</taxon>
        <taxon>Sphingomonadaceae</taxon>
        <taxon>Sphingomonas</taxon>
    </lineage>
</organism>
<dbReference type="GO" id="GO:0034220">
    <property type="term" value="P:monoatomic ion transmembrane transport"/>
    <property type="evidence" value="ECO:0007669"/>
    <property type="project" value="UniProtKB-KW"/>
</dbReference>
<feature type="transmembrane region" description="Helical" evidence="1">
    <location>
        <begin position="130"/>
        <end position="150"/>
    </location>
</feature>
<dbReference type="Pfam" id="PF07885">
    <property type="entry name" value="Ion_trans_2"/>
    <property type="match status" value="1"/>
</dbReference>
<keyword evidence="1" id="KW-1133">Transmembrane helix</keyword>
<dbReference type="InterPro" id="IPR013099">
    <property type="entry name" value="K_chnl_dom"/>
</dbReference>
<comment type="caution">
    <text evidence="3">The sequence shown here is derived from an EMBL/GenBank/DDBJ whole genome shotgun (WGS) entry which is preliminary data.</text>
</comment>
<sequence>MNEAQGKRPSRVGNVWRAYGRNRYALLFYSLLMMLVLTPVAAALGHSQNIIRFLCGFALIAAVMPNQTKHNRYVLLAVMVLIVIVRFASERDDVPVSPGSMLGLYGTIGLVAAASALKAVVTARIATKEVVYAALSTYLLAGIFFGQLHLSVESYWPGSYSGPSAFTEVSALYFSFVTLATLGYGDFLPKSDLARGLTIFEVIGGQLYLAVMVARLIGLFPTIKDEL</sequence>
<feature type="domain" description="Potassium channel" evidence="2">
    <location>
        <begin position="163"/>
        <end position="217"/>
    </location>
</feature>
<protein>
    <submittedName>
        <fullName evidence="3">Potassium channel family protein</fullName>
    </submittedName>
</protein>
<evidence type="ECO:0000313" key="3">
    <source>
        <dbReference type="EMBL" id="MCH8616588.1"/>
    </source>
</evidence>
<feature type="transmembrane region" description="Helical" evidence="1">
    <location>
        <begin position="199"/>
        <end position="220"/>
    </location>
</feature>
<keyword evidence="4" id="KW-1185">Reference proteome</keyword>
<feature type="transmembrane region" description="Helical" evidence="1">
    <location>
        <begin position="73"/>
        <end position="89"/>
    </location>
</feature>
<reference evidence="3 4" key="1">
    <citation type="submission" date="2022-03" db="EMBL/GenBank/DDBJ databases">
        <authorList>
            <person name="Jo J.-H."/>
            <person name="Im W.-T."/>
        </authorList>
    </citation>
    <scope>NUCLEOTIDE SEQUENCE [LARGE SCALE GENOMIC DNA]</scope>
    <source>
        <strain evidence="3 4">SM33</strain>
    </source>
</reference>
<dbReference type="SUPFAM" id="SSF81324">
    <property type="entry name" value="Voltage-gated potassium channels"/>
    <property type="match status" value="1"/>
</dbReference>